<comment type="caution">
    <text evidence="1">The sequence shown here is derived from an EMBL/GenBank/DDBJ whole genome shotgun (WGS) entry which is preliminary data.</text>
</comment>
<dbReference type="EMBL" id="JACCBJ010000001">
    <property type="protein sequence ID" value="NYD72621.1"/>
    <property type="molecule type" value="Genomic_DNA"/>
</dbReference>
<name>A0A852SV29_9MICO</name>
<dbReference type="Proteomes" id="UP000589620">
    <property type="component" value="Unassembled WGS sequence"/>
</dbReference>
<evidence type="ECO:0000313" key="2">
    <source>
        <dbReference type="Proteomes" id="UP000589620"/>
    </source>
</evidence>
<dbReference type="AlphaFoldDB" id="A0A852SV29"/>
<sequence>MCVCPELLTPGAADSRLAGQVENSSNFVTGERLSIQIGDIALDEAVTR</sequence>
<reference evidence="1 2" key="1">
    <citation type="submission" date="2020-07" db="EMBL/GenBank/DDBJ databases">
        <title>Sequencing the genomes of 1000 actinobacteria strains.</title>
        <authorList>
            <person name="Klenk H.-P."/>
        </authorList>
    </citation>
    <scope>NUCLEOTIDE SEQUENCE [LARGE SCALE GENOMIC DNA]</scope>
    <source>
        <strain evidence="1 2">DSM 23871</strain>
    </source>
</reference>
<keyword evidence="2" id="KW-1185">Reference proteome</keyword>
<gene>
    <name evidence="1" type="ORF">BJ963_000140</name>
</gene>
<organism evidence="1 2">
    <name type="scientific">Leifsonia soli</name>
    <dbReference type="NCBI Taxonomy" id="582665"/>
    <lineage>
        <taxon>Bacteria</taxon>
        <taxon>Bacillati</taxon>
        <taxon>Actinomycetota</taxon>
        <taxon>Actinomycetes</taxon>
        <taxon>Micrococcales</taxon>
        <taxon>Microbacteriaceae</taxon>
        <taxon>Leifsonia</taxon>
    </lineage>
</organism>
<evidence type="ECO:0000313" key="1">
    <source>
        <dbReference type="EMBL" id="NYD72621.1"/>
    </source>
</evidence>
<accession>A0A852SV29</accession>
<proteinExistence type="predicted"/>
<protein>
    <submittedName>
        <fullName evidence="1">Uncharacterized protein</fullName>
    </submittedName>
</protein>